<keyword evidence="1" id="KW-0862">Zinc</keyword>
<feature type="compositionally biased region" description="Low complexity" evidence="2">
    <location>
        <begin position="426"/>
        <end position="439"/>
    </location>
</feature>
<feature type="region of interest" description="Disordered" evidence="2">
    <location>
        <begin position="419"/>
        <end position="439"/>
    </location>
</feature>
<dbReference type="InterPro" id="IPR001878">
    <property type="entry name" value="Znf_CCHC"/>
</dbReference>
<dbReference type="Proteomes" id="UP001303046">
    <property type="component" value="Unassembled WGS sequence"/>
</dbReference>
<proteinExistence type="predicted"/>
<evidence type="ECO:0000313" key="5">
    <source>
        <dbReference type="Proteomes" id="UP001303046"/>
    </source>
</evidence>
<feature type="domain" description="CCHC-type" evidence="3">
    <location>
        <begin position="220"/>
        <end position="235"/>
    </location>
</feature>
<keyword evidence="1" id="KW-0479">Metal-binding</keyword>
<organism evidence="4 5">
    <name type="scientific">Necator americanus</name>
    <name type="common">Human hookworm</name>
    <dbReference type="NCBI Taxonomy" id="51031"/>
    <lineage>
        <taxon>Eukaryota</taxon>
        <taxon>Metazoa</taxon>
        <taxon>Ecdysozoa</taxon>
        <taxon>Nematoda</taxon>
        <taxon>Chromadorea</taxon>
        <taxon>Rhabditida</taxon>
        <taxon>Rhabditina</taxon>
        <taxon>Rhabditomorpha</taxon>
        <taxon>Strongyloidea</taxon>
        <taxon>Ancylostomatidae</taxon>
        <taxon>Bunostominae</taxon>
        <taxon>Necator</taxon>
    </lineage>
</organism>
<evidence type="ECO:0000256" key="2">
    <source>
        <dbReference type="SAM" id="MobiDB-lite"/>
    </source>
</evidence>
<dbReference type="EMBL" id="JAVFWL010000005">
    <property type="protein sequence ID" value="KAK6756111.1"/>
    <property type="molecule type" value="Genomic_DNA"/>
</dbReference>
<keyword evidence="5" id="KW-1185">Reference proteome</keyword>
<reference evidence="4 5" key="1">
    <citation type="submission" date="2023-08" db="EMBL/GenBank/DDBJ databases">
        <title>A Necator americanus chromosomal reference genome.</title>
        <authorList>
            <person name="Ilik V."/>
            <person name="Petrzelkova K.J."/>
            <person name="Pardy F."/>
            <person name="Fuh T."/>
            <person name="Niatou-Singa F.S."/>
            <person name="Gouil Q."/>
            <person name="Baker L."/>
            <person name="Ritchie M.E."/>
            <person name="Jex A.R."/>
            <person name="Gazzola D."/>
            <person name="Li H."/>
            <person name="Toshio Fujiwara R."/>
            <person name="Zhan B."/>
            <person name="Aroian R.V."/>
            <person name="Pafco B."/>
            <person name="Schwarz E.M."/>
        </authorList>
    </citation>
    <scope>NUCLEOTIDE SEQUENCE [LARGE SCALE GENOMIC DNA]</scope>
    <source>
        <strain evidence="4 5">Aroian</strain>
        <tissue evidence="4">Whole animal</tissue>
    </source>
</reference>
<evidence type="ECO:0000259" key="3">
    <source>
        <dbReference type="PROSITE" id="PS50158"/>
    </source>
</evidence>
<evidence type="ECO:0000256" key="1">
    <source>
        <dbReference type="PROSITE-ProRule" id="PRU00047"/>
    </source>
</evidence>
<dbReference type="PROSITE" id="PS50158">
    <property type="entry name" value="ZF_CCHC"/>
    <property type="match status" value="1"/>
</dbReference>
<comment type="caution">
    <text evidence="4">The sequence shown here is derived from an EMBL/GenBank/DDBJ whole genome shotgun (WGS) entry which is preliminary data.</text>
</comment>
<sequence>MERRQVSNHSVNKESGRRYFYLASWYRFRRRLHTVLAVASPSGRRDAAAGATLQQKADFLICCLDEAAHEKIEELSQQERCDFNTIVAHLKQVFEGRQHRYMARQALSARQQQTGESSATFANRLLNLVGAATTGQDPSSQKERQAVAKAQMVEQLSAEATADRLINPVGVARTIEVRAGRQLNRRGRTMENQPAPARNQDVFRQHGIPDRRLIPSRSNCFNCGGVSHHVRQCPSLTVQLSAQGMTCVPVQLIGRADLRFEVGSLILYQPVYFTESACVPSEAEAYSVILGNDFVSRLPPWSINYRNRTFYMADQVSILCNAPAPDSANFINGAEEIPVRVAETTVLTHSPETFVLCYPKVADHSPLVLAAQSSHLSDRPLMVTPGRSYLAREAEQSRGWAHKSSYLEHTRRTLATGYLQTEDRPTTLGTTTPRTASLA</sequence>
<gene>
    <name evidence="4" type="primary">Necator_chrV.g19268</name>
    <name evidence="4" type="ORF">RB195_014476</name>
</gene>
<name>A0ABR1E0B5_NECAM</name>
<keyword evidence="1" id="KW-0863">Zinc-finger</keyword>
<evidence type="ECO:0000313" key="4">
    <source>
        <dbReference type="EMBL" id="KAK6756111.1"/>
    </source>
</evidence>
<accession>A0ABR1E0B5</accession>
<protein>
    <recommendedName>
        <fullName evidence="3">CCHC-type domain-containing protein</fullName>
    </recommendedName>
</protein>